<evidence type="ECO:0000313" key="2">
    <source>
        <dbReference type="EMBL" id="TKI50280.1"/>
    </source>
</evidence>
<comment type="caution">
    <text evidence="2">The sequence shown here is derived from an EMBL/GenBank/DDBJ whole genome shotgun (WGS) entry which is preliminary data.</text>
</comment>
<reference evidence="2 3" key="1">
    <citation type="submission" date="2019-04" db="EMBL/GenBank/DDBJ databases">
        <title>Lysinibacillus genome sequencing.</title>
        <authorList>
            <person name="Dunlap C."/>
        </authorList>
    </citation>
    <scope>NUCLEOTIDE SEQUENCE [LARGE SCALE GENOMIC DNA]</scope>
    <source>
        <strain evidence="2 3">KCTC 33042</strain>
    </source>
</reference>
<protein>
    <submittedName>
        <fullName evidence="2">Helix-turn-helix transcriptional regulator</fullName>
    </submittedName>
</protein>
<dbReference type="PANTHER" id="PTHR37301:SF1">
    <property type="entry name" value="DNA-BINDING PROTEIN"/>
    <property type="match status" value="1"/>
</dbReference>
<name>A0ABY2T2N1_9BACI</name>
<keyword evidence="3" id="KW-1185">Reference proteome</keyword>
<dbReference type="RefSeq" id="WP_108029715.1">
    <property type="nucleotide sequence ID" value="NZ_PYUE01000002.1"/>
</dbReference>
<gene>
    <name evidence="2" type="ORF">FC748_03430</name>
</gene>
<dbReference type="Pfam" id="PF13443">
    <property type="entry name" value="HTH_26"/>
    <property type="match status" value="1"/>
</dbReference>
<organism evidence="2 3">
    <name type="scientific">Lysinibacillus tabacifolii</name>
    <dbReference type="NCBI Taxonomy" id="1173107"/>
    <lineage>
        <taxon>Bacteria</taxon>
        <taxon>Bacillati</taxon>
        <taxon>Bacillota</taxon>
        <taxon>Bacilli</taxon>
        <taxon>Bacillales</taxon>
        <taxon>Bacillaceae</taxon>
        <taxon>Lysinibacillus</taxon>
    </lineage>
</organism>
<dbReference type="CDD" id="cd00093">
    <property type="entry name" value="HTH_XRE"/>
    <property type="match status" value="1"/>
</dbReference>
<dbReference type="InterPro" id="IPR010982">
    <property type="entry name" value="Lambda_DNA-bd_dom_sf"/>
</dbReference>
<dbReference type="PANTHER" id="PTHR37301">
    <property type="entry name" value="DNA-BINDING PROTEIN-RELATED"/>
    <property type="match status" value="1"/>
</dbReference>
<evidence type="ECO:0000313" key="3">
    <source>
        <dbReference type="Proteomes" id="UP000308330"/>
    </source>
</evidence>
<dbReference type="SMART" id="SM00530">
    <property type="entry name" value="HTH_XRE"/>
    <property type="match status" value="1"/>
</dbReference>
<accession>A0ABY2T2N1</accession>
<sequence length="72" mass="8195">MIKVHLSRLLGEKRMKISELAEVTGLHRNGLSRLYNEETDGIKFDTLEKICKALNCDISDLIEIVDEEKAHA</sequence>
<dbReference type="PROSITE" id="PS50943">
    <property type="entry name" value="HTH_CROC1"/>
    <property type="match status" value="1"/>
</dbReference>
<evidence type="ECO:0000259" key="1">
    <source>
        <dbReference type="PROSITE" id="PS50943"/>
    </source>
</evidence>
<feature type="domain" description="HTH cro/C1-type" evidence="1">
    <location>
        <begin position="6"/>
        <end position="61"/>
    </location>
</feature>
<dbReference type="SUPFAM" id="SSF47413">
    <property type="entry name" value="lambda repressor-like DNA-binding domains"/>
    <property type="match status" value="1"/>
</dbReference>
<proteinExistence type="predicted"/>
<dbReference type="Gene3D" id="1.10.260.40">
    <property type="entry name" value="lambda repressor-like DNA-binding domains"/>
    <property type="match status" value="1"/>
</dbReference>
<dbReference type="Proteomes" id="UP000308330">
    <property type="component" value="Unassembled WGS sequence"/>
</dbReference>
<dbReference type="InterPro" id="IPR001387">
    <property type="entry name" value="Cro/C1-type_HTH"/>
</dbReference>
<dbReference type="EMBL" id="SZPT01000001">
    <property type="protein sequence ID" value="TKI50280.1"/>
    <property type="molecule type" value="Genomic_DNA"/>
</dbReference>